<accession>A0A8J2ZIC8</accession>
<sequence>MSARFIAIVLAVSVTITGFAAAPAKADDTDIAHALGTSVAAAIIGQKLRDHDGGLAGVRRVDSVPRVVDPRRDYDKRRELSLVLPRHCVVELRGGRERFAVSNRCLKQVNWRGARLPDRCEFKIRNGKYEEKALSLRCLQSEGFRIGNRRHPGWGRNFDPRWQDGRGNFGQGNFGRGNRGDGTFGQGWGHRGNGGTFWRRD</sequence>
<keyword evidence="4" id="KW-1185">Reference proteome</keyword>
<organism evidence="3 4">
    <name type="scientific">Salipiger pallidus</name>
    <dbReference type="NCBI Taxonomy" id="1775170"/>
    <lineage>
        <taxon>Bacteria</taxon>
        <taxon>Pseudomonadati</taxon>
        <taxon>Pseudomonadota</taxon>
        <taxon>Alphaproteobacteria</taxon>
        <taxon>Rhodobacterales</taxon>
        <taxon>Roseobacteraceae</taxon>
        <taxon>Salipiger</taxon>
    </lineage>
</organism>
<evidence type="ECO:0000313" key="4">
    <source>
        <dbReference type="Proteomes" id="UP000617145"/>
    </source>
</evidence>
<keyword evidence="2" id="KW-0732">Signal</keyword>
<comment type="caution">
    <text evidence="3">The sequence shown here is derived from an EMBL/GenBank/DDBJ whole genome shotgun (WGS) entry which is preliminary data.</text>
</comment>
<evidence type="ECO:0000313" key="3">
    <source>
        <dbReference type="EMBL" id="GGG67231.1"/>
    </source>
</evidence>
<name>A0A8J2ZIC8_9RHOB</name>
<dbReference type="RefSeq" id="WP_188789388.1">
    <property type="nucleotide sequence ID" value="NZ_BMJV01000002.1"/>
</dbReference>
<feature type="chain" id="PRO_5035159223" evidence="2">
    <location>
        <begin position="27"/>
        <end position="201"/>
    </location>
</feature>
<feature type="signal peptide" evidence="2">
    <location>
        <begin position="1"/>
        <end position="26"/>
    </location>
</feature>
<feature type="compositionally biased region" description="Gly residues" evidence="1">
    <location>
        <begin position="169"/>
        <end position="195"/>
    </location>
</feature>
<evidence type="ECO:0000256" key="1">
    <source>
        <dbReference type="SAM" id="MobiDB-lite"/>
    </source>
</evidence>
<evidence type="ECO:0000256" key="2">
    <source>
        <dbReference type="SAM" id="SignalP"/>
    </source>
</evidence>
<reference evidence="3" key="1">
    <citation type="journal article" date="2014" name="Int. J. Syst. Evol. Microbiol.">
        <title>Complete genome sequence of Corynebacterium casei LMG S-19264T (=DSM 44701T), isolated from a smear-ripened cheese.</title>
        <authorList>
            <consortium name="US DOE Joint Genome Institute (JGI-PGF)"/>
            <person name="Walter F."/>
            <person name="Albersmeier A."/>
            <person name="Kalinowski J."/>
            <person name="Ruckert C."/>
        </authorList>
    </citation>
    <scope>NUCLEOTIDE SEQUENCE</scope>
    <source>
        <strain evidence="3">CGMCC 1.15762</strain>
    </source>
</reference>
<feature type="region of interest" description="Disordered" evidence="1">
    <location>
        <begin position="169"/>
        <end position="201"/>
    </location>
</feature>
<gene>
    <name evidence="3" type="ORF">GCM10011415_12680</name>
</gene>
<dbReference type="Proteomes" id="UP000617145">
    <property type="component" value="Unassembled WGS sequence"/>
</dbReference>
<dbReference type="AlphaFoldDB" id="A0A8J2ZIC8"/>
<dbReference type="EMBL" id="BMJV01000002">
    <property type="protein sequence ID" value="GGG67231.1"/>
    <property type="molecule type" value="Genomic_DNA"/>
</dbReference>
<reference evidence="3" key="2">
    <citation type="submission" date="2020-09" db="EMBL/GenBank/DDBJ databases">
        <authorList>
            <person name="Sun Q."/>
            <person name="Zhou Y."/>
        </authorList>
    </citation>
    <scope>NUCLEOTIDE SEQUENCE</scope>
    <source>
        <strain evidence="3">CGMCC 1.15762</strain>
    </source>
</reference>
<protein>
    <submittedName>
        <fullName evidence="3">Uncharacterized protein</fullName>
    </submittedName>
</protein>
<proteinExistence type="predicted"/>